<evidence type="ECO:0008006" key="3">
    <source>
        <dbReference type="Google" id="ProtNLM"/>
    </source>
</evidence>
<evidence type="ECO:0000313" key="1">
    <source>
        <dbReference type="EnsemblPlants" id="Bo3g143470.1"/>
    </source>
</evidence>
<dbReference type="EnsemblPlants" id="Bo3g143470.1">
    <property type="protein sequence ID" value="Bo3g143470.1"/>
    <property type="gene ID" value="Bo3g143470"/>
</dbReference>
<reference evidence="1 2" key="1">
    <citation type="journal article" date="2014" name="Genome Biol.">
        <title>Transcriptome and methylome profiling reveals relics of genome dominance in the mesopolyploid Brassica oleracea.</title>
        <authorList>
            <person name="Parkin I.A."/>
            <person name="Koh C."/>
            <person name="Tang H."/>
            <person name="Robinson S.J."/>
            <person name="Kagale S."/>
            <person name="Clarke W.E."/>
            <person name="Town C.D."/>
            <person name="Nixon J."/>
            <person name="Krishnakumar V."/>
            <person name="Bidwell S.L."/>
            <person name="Denoeud F."/>
            <person name="Belcram H."/>
            <person name="Links M.G."/>
            <person name="Just J."/>
            <person name="Clarke C."/>
            <person name="Bender T."/>
            <person name="Huebert T."/>
            <person name="Mason A.S."/>
            <person name="Pires J.C."/>
            <person name="Barker G."/>
            <person name="Moore J."/>
            <person name="Walley P.G."/>
            <person name="Manoli S."/>
            <person name="Batley J."/>
            <person name="Edwards D."/>
            <person name="Nelson M.N."/>
            <person name="Wang X."/>
            <person name="Paterson A.H."/>
            <person name="King G."/>
            <person name="Bancroft I."/>
            <person name="Chalhoub B."/>
            <person name="Sharpe A.G."/>
        </authorList>
    </citation>
    <scope>NUCLEOTIDE SEQUENCE</scope>
    <source>
        <strain evidence="1 2">cv. TO1000</strain>
    </source>
</reference>
<reference evidence="1" key="2">
    <citation type="submission" date="2015-03" db="UniProtKB">
        <authorList>
            <consortium name="EnsemblPlants"/>
        </authorList>
    </citation>
    <scope>IDENTIFICATION</scope>
</reference>
<proteinExistence type="predicted"/>
<dbReference type="HOGENOM" id="CLU_1909578_0_0_1"/>
<dbReference type="AlphaFoldDB" id="A0A0D3BIN7"/>
<sequence>MEDRDHLFLRCPTSEVIWACVLRRLGAHHHSFHTWTAMMDWLSLKDSRTITLLKRLASQATIYNIWTERNRRIHDNVITPPAMIFKTIDRSIRDVILEWRTSGPVRNLVLRKRENIFSKPDEKVTTDQKSRRL</sequence>
<evidence type="ECO:0000313" key="2">
    <source>
        <dbReference type="Proteomes" id="UP000032141"/>
    </source>
</evidence>
<dbReference type="Gramene" id="Bo3g143470.1">
    <property type="protein sequence ID" value="Bo3g143470.1"/>
    <property type="gene ID" value="Bo3g143470"/>
</dbReference>
<protein>
    <recommendedName>
        <fullName evidence="3">Reverse transcriptase zinc-binding domain-containing protein</fullName>
    </recommendedName>
</protein>
<keyword evidence="2" id="KW-1185">Reference proteome</keyword>
<organism evidence="1 2">
    <name type="scientific">Brassica oleracea var. oleracea</name>
    <dbReference type="NCBI Taxonomy" id="109376"/>
    <lineage>
        <taxon>Eukaryota</taxon>
        <taxon>Viridiplantae</taxon>
        <taxon>Streptophyta</taxon>
        <taxon>Embryophyta</taxon>
        <taxon>Tracheophyta</taxon>
        <taxon>Spermatophyta</taxon>
        <taxon>Magnoliopsida</taxon>
        <taxon>eudicotyledons</taxon>
        <taxon>Gunneridae</taxon>
        <taxon>Pentapetalae</taxon>
        <taxon>rosids</taxon>
        <taxon>malvids</taxon>
        <taxon>Brassicales</taxon>
        <taxon>Brassicaceae</taxon>
        <taxon>Brassiceae</taxon>
        <taxon>Brassica</taxon>
    </lineage>
</organism>
<name>A0A0D3BIN7_BRAOL</name>
<dbReference type="Proteomes" id="UP000032141">
    <property type="component" value="Chromosome C3"/>
</dbReference>
<dbReference type="eggNOG" id="KOG1075">
    <property type="taxonomic scope" value="Eukaryota"/>
</dbReference>
<accession>A0A0D3BIN7</accession>